<sequence length="750" mass="82834">MRKDCALCIPPLVSFNSERNWASLRALQGDFLHAILKHIYTASILPRLEEHWCSMLTPCIKARPLLADFMSLRLVSHTWSNNWKSLFSTNVYFRDRRPSKGNKLPLPGGISFKVGYYYPSLKGQWFQSIAGRYRLQSVAQCQSSVSVYLARDHGGPLGCENCPEVAIKLYSRGCSNDCKREKLVYEKLTNAPMKGVPEISWRGECTEGYLFAMTNLGPTLQDFRDHAPNKKLNDRLLLHTAIQLVQHLLPFPPPNVKMDRYKDLHNRQIIHNGVKPGNIAVCPSGGILGSPDRAIIYIIDFGFSQYLRDEPKEESISANTWYASVMTHWECRQSQRDDLESLCYLFCYLFHGTLPWIEGRYSRAVVRYKKMKTKKSELFAGMDPAFGDFWDAVKLLAWGEVPDYDTMKQRFCRSWKEKGYDGEPGTVDWLVMWNEMTEAYKARKAEEGAKRLSEEAAKVVAEMKTDDNAMEKPVTANVDDAMKATPQNDGKEVDSVMVSGGDAHIEDQRGELNSTQFDVNHLEKVAQEGKALTVDTADVQATDHTMTVDTGFASSRAVADSDEDATQNTSSNPKIGIEIAEGAVDGAMRNGAPTADNMVVDVAPSILADQETDVDSGSVKSPSSDLVEASSASYASMQVTKPENTGAITGEPGSTALAADIEDTKEASTLVKNDLGGEDGKSGDVVVLVVDAMVVDGDIPKALHAKVDTKDNSFSNDTLGCDRERQPAMQRATGTDSVKATESMEVVVCG</sequence>
<dbReference type="Proteomes" id="UP000294933">
    <property type="component" value="Unassembled WGS sequence"/>
</dbReference>
<dbReference type="PROSITE" id="PS50011">
    <property type="entry name" value="PROTEIN_KINASE_DOM"/>
    <property type="match status" value="1"/>
</dbReference>
<protein>
    <recommendedName>
        <fullName evidence="1">Protein kinase domain-containing protein</fullName>
    </recommendedName>
</protein>
<feature type="domain" description="Protein kinase" evidence="1">
    <location>
        <begin position="133"/>
        <end position="482"/>
    </location>
</feature>
<dbReference type="PANTHER" id="PTHR11909">
    <property type="entry name" value="CASEIN KINASE-RELATED"/>
    <property type="match status" value="1"/>
</dbReference>
<organism evidence="2 3">
    <name type="scientific">Rickenella mellea</name>
    <dbReference type="NCBI Taxonomy" id="50990"/>
    <lineage>
        <taxon>Eukaryota</taxon>
        <taxon>Fungi</taxon>
        <taxon>Dikarya</taxon>
        <taxon>Basidiomycota</taxon>
        <taxon>Agaricomycotina</taxon>
        <taxon>Agaricomycetes</taxon>
        <taxon>Hymenochaetales</taxon>
        <taxon>Rickenellaceae</taxon>
        <taxon>Rickenella</taxon>
    </lineage>
</organism>
<dbReference type="Gene3D" id="1.10.510.10">
    <property type="entry name" value="Transferase(Phosphotransferase) domain 1"/>
    <property type="match status" value="1"/>
</dbReference>
<dbReference type="InterPro" id="IPR000719">
    <property type="entry name" value="Prot_kinase_dom"/>
</dbReference>
<reference evidence="2 3" key="1">
    <citation type="submission" date="2018-06" db="EMBL/GenBank/DDBJ databases">
        <title>A transcriptomic atlas of mushroom development highlights an independent origin of complex multicellularity.</title>
        <authorList>
            <consortium name="DOE Joint Genome Institute"/>
            <person name="Krizsan K."/>
            <person name="Almasi E."/>
            <person name="Merenyi Z."/>
            <person name="Sahu N."/>
            <person name="Viragh M."/>
            <person name="Koszo T."/>
            <person name="Mondo S."/>
            <person name="Kiss B."/>
            <person name="Balint B."/>
            <person name="Kues U."/>
            <person name="Barry K."/>
            <person name="Hegedus J.C."/>
            <person name="Henrissat B."/>
            <person name="Johnson J."/>
            <person name="Lipzen A."/>
            <person name="Ohm R."/>
            <person name="Nagy I."/>
            <person name="Pangilinan J."/>
            <person name="Yan J."/>
            <person name="Xiong Y."/>
            <person name="Grigoriev I.V."/>
            <person name="Hibbett D.S."/>
            <person name="Nagy L.G."/>
        </authorList>
    </citation>
    <scope>NUCLEOTIDE SEQUENCE [LARGE SCALE GENOMIC DNA]</scope>
    <source>
        <strain evidence="2 3">SZMC22713</strain>
    </source>
</reference>
<dbReference type="InterPro" id="IPR011009">
    <property type="entry name" value="Kinase-like_dom_sf"/>
</dbReference>
<dbReference type="EMBL" id="ML170202">
    <property type="protein sequence ID" value="TDL18921.1"/>
    <property type="molecule type" value="Genomic_DNA"/>
</dbReference>
<proteinExistence type="predicted"/>
<gene>
    <name evidence="2" type="ORF">BD410DRAFT_877772</name>
</gene>
<name>A0A4Y7PV40_9AGAM</name>
<dbReference type="AlphaFoldDB" id="A0A4Y7PV40"/>
<dbReference type="GO" id="GO:0004672">
    <property type="term" value="F:protein kinase activity"/>
    <property type="evidence" value="ECO:0007669"/>
    <property type="project" value="InterPro"/>
</dbReference>
<evidence type="ECO:0000313" key="3">
    <source>
        <dbReference type="Proteomes" id="UP000294933"/>
    </source>
</evidence>
<keyword evidence="3" id="KW-1185">Reference proteome</keyword>
<dbReference type="SUPFAM" id="SSF56112">
    <property type="entry name" value="Protein kinase-like (PK-like)"/>
    <property type="match status" value="1"/>
</dbReference>
<dbReference type="OrthoDB" id="5979581at2759"/>
<dbReference type="GO" id="GO:0005524">
    <property type="term" value="F:ATP binding"/>
    <property type="evidence" value="ECO:0007669"/>
    <property type="project" value="InterPro"/>
</dbReference>
<accession>A0A4Y7PV40</accession>
<dbReference type="STRING" id="50990.A0A4Y7PV40"/>
<evidence type="ECO:0000259" key="1">
    <source>
        <dbReference type="PROSITE" id="PS50011"/>
    </source>
</evidence>
<dbReference type="InterPro" id="IPR050235">
    <property type="entry name" value="CK1_Ser-Thr_kinase"/>
</dbReference>
<evidence type="ECO:0000313" key="2">
    <source>
        <dbReference type="EMBL" id="TDL18921.1"/>
    </source>
</evidence>
<dbReference type="VEuPathDB" id="FungiDB:BD410DRAFT_877772"/>